<evidence type="ECO:0000256" key="3">
    <source>
        <dbReference type="ARBA" id="ARBA00016612"/>
    </source>
</evidence>
<dbReference type="Gene3D" id="1.10.287.3510">
    <property type="match status" value="1"/>
</dbReference>
<keyword evidence="4 10" id="KW-0812">Transmembrane</keyword>
<evidence type="ECO:0000256" key="4">
    <source>
        <dbReference type="ARBA" id="ARBA00022692"/>
    </source>
</evidence>
<keyword evidence="7" id="KW-0520">NAD</keyword>
<name>A0A6C0FEN7_9ECHI</name>
<dbReference type="InterPro" id="IPR039428">
    <property type="entry name" value="NUOK/Mnh_C1-like"/>
</dbReference>
<dbReference type="EMBL" id="MK343095">
    <property type="protein sequence ID" value="QHT54222.1"/>
    <property type="molecule type" value="Genomic_DNA"/>
</dbReference>
<keyword evidence="6 10" id="KW-1133">Transmembrane helix</keyword>
<gene>
    <name evidence="11" type="primary">ND4L</name>
</gene>
<keyword evidence="5" id="KW-1278">Translocase</keyword>
<geneLocation type="mitochondrion" evidence="11"/>
<comment type="subcellular location">
    <subcellularLocation>
        <location evidence="1">Membrane</location>
        <topology evidence="1">Multi-pass membrane protein</topology>
    </subcellularLocation>
</comment>
<feature type="transmembrane region" description="Helical" evidence="10">
    <location>
        <begin position="24"/>
        <end position="46"/>
    </location>
</feature>
<evidence type="ECO:0000256" key="7">
    <source>
        <dbReference type="ARBA" id="ARBA00023027"/>
    </source>
</evidence>
<sequence>MNIIILITLVIILAGISIIYNTKYILTILLALELILLNLTVFNVYISFEHSNLNLAQFSIFILTLSAVEASIGISLIALLSRNFSSTSVDNLNTLKN</sequence>
<evidence type="ECO:0000256" key="9">
    <source>
        <dbReference type="ARBA" id="ARBA00031586"/>
    </source>
</evidence>
<comment type="similarity">
    <text evidence="2">Belongs to the complex I subunit 4L family.</text>
</comment>
<keyword evidence="8 10" id="KW-0472">Membrane</keyword>
<keyword evidence="11" id="KW-0496">Mitochondrion</keyword>
<protein>
    <recommendedName>
        <fullName evidence="3">NADH-ubiquinone oxidoreductase chain 4L</fullName>
    </recommendedName>
    <alternativeName>
        <fullName evidence="9">NADH dehydrogenase subunit 4L</fullName>
    </alternativeName>
</protein>
<evidence type="ECO:0000313" key="11">
    <source>
        <dbReference type="EMBL" id="QHT54222.1"/>
    </source>
</evidence>
<dbReference type="GO" id="GO:0016020">
    <property type="term" value="C:membrane"/>
    <property type="evidence" value="ECO:0007669"/>
    <property type="project" value="UniProtKB-SubCell"/>
</dbReference>
<evidence type="ECO:0000256" key="1">
    <source>
        <dbReference type="ARBA" id="ARBA00004141"/>
    </source>
</evidence>
<evidence type="ECO:0000256" key="2">
    <source>
        <dbReference type="ARBA" id="ARBA00010519"/>
    </source>
</evidence>
<proteinExistence type="inferred from homology"/>
<evidence type="ECO:0000256" key="10">
    <source>
        <dbReference type="SAM" id="Phobius"/>
    </source>
</evidence>
<feature type="transmembrane region" description="Helical" evidence="10">
    <location>
        <begin position="58"/>
        <end position="80"/>
    </location>
</feature>
<evidence type="ECO:0000256" key="6">
    <source>
        <dbReference type="ARBA" id="ARBA00022989"/>
    </source>
</evidence>
<accession>A0A6C0FEN7</accession>
<dbReference type="AlphaFoldDB" id="A0A6C0FEN7"/>
<dbReference type="GeneID" id="43959941"/>
<dbReference type="RefSeq" id="YP_009730166.1">
    <property type="nucleotide sequence ID" value="NC_045939.1"/>
</dbReference>
<evidence type="ECO:0000256" key="5">
    <source>
        <dbReference type="ARBA" id="ARBA00022967"/>
    </source>
</evidence>
<dbReference type="Pfam" id="PF00420">
    <property type="entry name" value="Oxidored_q2"/>
    <property type="match status" value="1"/>
</dbReference>
<dbReference type="CTD" id="4539"/>
<organism evidence="11">
    <name type="scientific">Ophiopholis japonica</name>
    <dbReference type="NCBI Taxonomy" id="861513"/>
    <lineage>
        <taxon>Eukaryota</taxon>
        <taxon>Metazoa</taxon>
        <taxon>Echinodermata</taxon>
        <taxon>Eleutherozoa</taxon>
        <taxon>Asterozoa</taxon>
        <taxon>Ophiuroidea</taxon>
        <taxon>Myophiuroidea</taxon>
        <taxon>Metophiurida</taxon>
        <taxon>Ophintegrida</taxon>
        <taxon>Amphilepidida</taxon>
        <taxon>Ophiurina</taxon>
        <taxon>Gnathophiurina</taxon>
        <taxon>Ophiactoidea</taxon>
        <taxon>Ophiactidae</taxon>
        <taxon>Ophiopholis</taxon>
    </lineage>
</organism>
<reference evidence="11" key="1">
    <citation type="journal article" date="2019" name="Mar. Biol. Res.">
        <title>Mitochondrial gene rearrangement and phylogenetic relationships in the Amphilepidida and Ophiacanthida (Echinodermata, Ophiuroidea).</title>
        <authorList>
            <person name="Lee T."/>
            <person name="Bae Y.J."/>
            <person name="Shin S."/>
        </authorList>
    </citation>
    <scope>NUCLEOTIDE SEQUENCE</scope>
</reference>
<evidence type="ECO:0000256" key="8">
    <source>
        <dbReference type="ARBA" id="ARBA00023136"/>
    </source>
</evidence>